<evidence type="ECO:0008006" key="3">
    <source>
        <dbReference type="Google" id="ProtNLM"/>
    </source>
</evidence>
<evidence type="ECO:0000313" key="1">
    <source>
        <dbReference type="EMBL" id="SDF27432.1"/>
    </source>
</evidence>
<dbReference type="AlphaFoldDB" id="A0A1G7JR54"/>
<name>A0A1G7JR54_9FLAO</name>
<proteinExistence type="predicted"/>
<reference evidence="1 2" key="1">
    <citation type="submission" date="2016-10" db="EMBL/GenBank/DDBJ databases">
        <authorList>
            <person name="de Groot N.N."/>
        </authorList>
    </citation>
    <scope>NUCLEOTIDE SEQUENCE [LARGE SCALE GENOMIC DNA]</scope>
    <source>
        <strain evidence="1 2">DSM 16195</strain>
    </source>
</reference>
<dbReference type="STRING" id="227084.SAMN05421855_1255"/>
<dbReference type="Pfam" id="PF04402">
    <property type="entry name" value="SIMPL"/>
    <property type="match status" value="1"/>
</dbReference>
<dbReference type="Proteomes" id="UP000199321">
    <property type="component" value="Unassembled WGS sequence"/>
</dbReference>
<dbReference type="Gene3D" id="3.30.110.170">
    <property type="entry name" value="Protein of unknown function (DUF541), domain 1"/>
    <property type="match status" value="1"/>
</dbReference>
<organism evidence="1 2">
    <name type="scientific">Ulvibacter litoralis</name>
    <dbReference type="NCBI Taxonomy" id="227084"/>
    <lineage>
        <taxon>Bacteria</taxon>
        <taxon>Pseudomonadati</taxon>
        <taxon>Bacteroidota</taxon>
        <taxon>Flavobacteriia</taxon>
        <taxon>Flavobacteriales</taxon>
        <taxon>Flavobacteriaceae</taxon>
        <taxon>Ulvibacter</taxon>
    </lineage>
</organism>
<dbReference type="InterPro" id="IPR007497">
    <property type="entry name" value="SIMPL/DUF541"/>
</dbReference>
<dbReference type="EMBL" id="FNBA01000025">
    <property type="protein sequence ID" value="SDF27432.1"/>
    <property type="molecule type" value="Genomic_DNA"/>
</dbReference>
<protein>
    <recommendedName>
        <fullName evidence="3">SIMPL domain-containing protein</fullName>
    </recommendedName>
</protein>
<accession>A0A1G7JR54</accession>
<sequence length="246" mass="27970">MKLEITKTKQMKNLGFLIIIGFLTLQSHSQNKNFIDQPFLETIAEIDTLVTPDKIHLVIILNEEDNRNRKSTEEIEASMLRVLNSLKIDLEKNLSVLDYSSDFKKYFLSGQKILKTKMYSLIVNDAQTVGKVMAGLEREEISNVSITKTEYSKSHQLLLDLKSKAIIKAKQNAEKMVEPLNQKVGKAIYISDLETESITSQLQGKVAGVQIRGYSSIYGSRAQEDIVIDFEKMKFSSKVKVKFIIE</sequence>
<evidence type="ECO:0000313" key="2">
    <source>
        <dbReference type="Proteomes" id="UP000199321"/>
    </source>
</evidence>
<keyword evidence="2" id="KW-1185">Reference proteome</keyword>
<gene>
    <name evidence="1" type="ORF">SAMN05421855_1255</name>
</gene>